<reference evidence="2 3" key="1">
    <citation type="submission" date="2014-03" db="EMBL/GenBank/DDBJ databases">
        <title>Bradyrhizobium valentinum sp. nov., isolated from effective nodules of Lupinus mariae-josephae, a lupine endemic of basic-lime soils in Eastern Spain.</title>
        <authorList>
            <person name="Duran D."/>
            <person name="Rey L."/>
            <person name="Navarro A."/>
            <person name="Busquets A."/>
            <person name="Imperial J."/>
            <person name="Ruiz-Argueso T."/>
        </authorList>
    </citation>
    <scope>NUCLEOTIDE SEQUENCE [LARGE SCALE GENOMIC DNA]</scope>
    <source>
        <strain evidence="2 3">CCBAU 23086</strain>
    </source>
</reference>
<dbReference type="EMBL" id="LLYB01000083">
    <property type="protein sequence ID" value="KRR20993.1"/>
    <property type="molecule type" value="Genomic_DNA"/>
</dbReference>
<accession>A0A0R3MM41</accession>
<evidence type="ECO:0000313" key="2">
    <source>
        <dbReference type="EMBL" id="KRR20993.1"/>
    </source>
</evidence>
<name>A0A0R3MM41_9BRAD</name>
<dbReference type="Proteomes" id="UP000051660">
    <property type="component" value="Unassembled WGS sequence"/>
</dbReference>
<dbReference type="SUPFAM" id="SSF53474">
    <property type="entry name" value="alpha/beta-Hydrolases"/>
    <property type="match status" value="1"/>
</dbReference>
<comment type="caution">
    <text evidence="2">The sequence shown here is derived from an EMBL/GenBank/DDBJ whole genome shotgun (WGS) entry which is preliminary data.</text>
</comment>
<dbReference type="PANTHER" id="PTHR33840:SF1">
    <property type="entry name" value="TLE1 PHOSPHOLIPASE DOMAIN-CONTAINING PROTEIN"/>
    <property type="match status" value="1"/>
</dbReference>
<dbReference type="PANTHER" id="PTHR33840">
    <property type="match status" value="1"/>
</dbReference>
<proteinExistence type="predicted"/>
<gene>
    <name evidence="2" type="ORF">CQ14_35955</name>
</gene>
<dbReference type="AlphaFoldDB" id="A0A0R3MM41"/>
<evidence type="ECO:0000259" key="1">
    <source>
        <dbReference type="Pfam" id="PF09994"/>
    </source>
</evidence>
<evidence type="ECO:0000313" key="3">
    <source>
        <dbReference type="Proteomes" id="UP000051660"/>
    </source>
</evidence>
<feature type="domain" description="T6SS Phospholipase effector Tle1-like catalytic" evidence="1">
    <location>
        <begin position="4"/>
        <end position="234"/>
    </location>
</feature>
<organism evidence="2 3">
    <name type="scientific">Bradyrhizobium lablabi</name>
    <dbReference type="NCBI Taxonomy" id="722472"/>
    <lineage>
        <taxon>Bacteria</taxon>
        <taxon>Pseudomonadati</taxon>
        <taxon>Pseudomonadota</taxon>
        <taxon>Alphaproteobacteria</taxon>
        <taxon>Hyphomicrobiales</taxon>
        <taxon>Nitrobacteraceae</taxon>
        <taxon>Bradyrhizobium</taxon>
    </lineage>
</organism>
<sequence>MNTLLKSDATDGHAQIIHYSRGVGAIGGIRRYIEGGFANGIDVLIADLYVNLCSNYQPNDRIYIFGFSRGAVVARALTGLIAKGILHDDHINMFAHIWADYVGDAEVRVSGFKDDGGPRTKAKVANYRDFCSETDPTIEFLGVFDAVSGGRGWIADAQRLRIEERSLQAHVKNALHLLAIDETRPFFRPIMWTGVENPEESFLEQIWMPGVHSDAGAAYENRTLGNIALMTMIDRVKAKTVLNFDMKEVRKLNQKLVSPINVRIHNEYDKYWYLVNPWPRARRLNPDIPDQTIHPLGNYIQGNLVRYKAKPNTLKYRLPERFVPENYKLAVAPEFLTEEFESIF</sequence>
<dbReference type="Pfam" id="PF09994">
    <property type="entry name" value="T6SS_Tle1-like_cat"/>
    <property type="match status" value="1"/>
</dbReference>
<dbReference type="InterPro" id="IPR018712">
    <property type="entry name" value="Tle1-like_cat"/>
</dbReference>
<protein>
    <recommendedName>
        <fullName evidence="1">T6SS Phospholipase effector Tle1-like catalytic domain-containing protein</fullName>
    </recommendedName>
</protein>
<dbReference type="InterPro" id="IPR029058">
    <property type="entry name" value="AB_hydrolase_fold"/>
</dbReference>